<name>A0ABS7CLI2_9BACL</name>
<dbReference type="Gene3D" id="3.30.365.10">
    <property type="entry name" value="Aldehyde oxidase/xanthine dehydrogenase, molybdopterin binding domain"/>
    <property type="match status" value="2"/>
</dbReference>
<evidence type="ECO:0000313" key="2">
    <source>
        <dbReference type="EMBL" id="MBW7461763.1"/>
    </source>
</evidence>
<organism evidence="2 3">
    <name type="scientific">Paenibacillus sepulcri</name>
    <dbReference type="NCBI Taxonomy" id="359917"/>
    <lineage>
        <taxon>Bacteria</taxon>
        <taxon>Bacillati</taxon>
        <taxon>Bacillota</taxon>
        <taxon>Bacilli</taxon>
        <taxon>Bacillales</taxon>
        <taxon>Paenibacillaceae</taxon>
        <taxon>Paenibacillus</taxon>
    </lineage>
</organism>
<proteinExistence type="predicted"/>
<dbReference type="InterPro" id="IPR037165">
    <property type="entry name" value="AldOxase/xan_DH_Mopterin-bd_sf"/>
</dbReference>
<reference evidence="2 3" key="1">
    <citation type="submission" date="2021-07" db="EMBL/GenBank/DDBJ databases">
        <title>Paenibacillus radiodurans sp. nov., isolated from the southeastern edge of Tengger Desert.</title>
        <authorList>
            <person name="Zhang G."/>
        </authorList>
    </citation>
    <scope>NUCLEOTIDE SEQUENCE [LARGE SCALE GENOMIC DNA]</scope>
    <source>
        <strain evidence="2 3">CCM 7311</strain>
    </source>
</reference>
<feature type="non-terminal residue" evidence="2">
    <location>
        <position position="158"/>
    </location>
</feature>
<dbReference type="Proteomes" id="UP001519887">
    <property type="component" value="Unassembled WGS sequence"/>
</dbReference>
<keyword evidence="3" id="KW-1185">Reference proteome</keyword>
<accession>A0ABS7CLI2</accession>
<dbReference type="Pfam" id="PF02738">
    <property type="entry name" value="MoCoBD_1"/>
    <property type="match status" value="1"/>
</dbReference>
<feature type="non-terminal residue" evidence="2">
    <location>
        <position position="1"/>
    </location>
</feature>
<evidence type="ECO:0000313" key="3">
    <source>
        <dbReference type="Proteomes" id="UP001519887"/>
    </source>
</evidence>
<dbReference type="InterPro" id="IPR008274">
    <property type="entry name" value="AldOxase/xan_DH_MoCoBD1"/>
</dbReference>
<dbReference type="SUPFAM" id="SSF56003">
    <property type="entry name" value="Molybdenum cofactor-binding domain"/>
    <property type="match status" value="1"/>
</dbReference>
<feature type="domain" description="Aldehyde oxidase/xanthine dehydrogenase first molybdopterin binding" evidence="1">
    <location>
        <begin position="2"/>
        <end position="157"/>
    </location>
</feature>
<sequence length="158" mass="17413">GITIWAPSHIPYRARETYAAGFGLPEDKVRIIVPPIGGSFGSKYVLKVHVIAAALAMAANRPVKIILDRYEDMITAHPRVPLTFDIEIGADEEGHFVYKDLTVYADAGARVYWSPNVISTACTRADNIYHFQNVKSAGYLCYTNNSPTTCMRGFGNAE</sequence>
<protein>
    <submittedName>
        <fullName evidence="2">Molybdopterin-dependent oxidoreductase</fullName>
    </submittedName>
</protein>
<dbReference type="InterPro" id="IPR016208">
    <property type="entry name" value="Ald_Oxase/xanthine_DH-like"/>
</dbReference>
<dbReference type="PANTHER" id="PTHR11908:SF157">
    <property type="entry name" value="XANTHINE DEHYDROGENASE SUBUNIT D-RELATED"/>
    <property type="match status" value="1"/>
</dbReference>
<dbReference type="EMBL" id="JAHZIK010003250">
    <property type="protein sequence ID" value="MBW7461763.1"/>
    <property type="molecule type" value="Genomic_DNA"/>
</dbReference>
<gene>
    <name evidence="2" type="ORF">K0U00_47700</name>
</gene>
<dbReference type="PANTHER" id="PTHR11908">
    <property type="entry name" value="XANTHINE DEHYDROGENASE"/>
    <property type="match status" value="1"/>
</dbReference>
<evidence type="ECO:0000259" key="1">
    <source>
        <dbReference type="Pfam" id="PF02738"/>
    </source>
</evidence>
<comment type="caution">
    <text evidence="2">The sequence shown here is derived from an EMBL/GenBank/DDBJ whole genome shotgun (WGS) entry which is preliminary data.</text>
</comment>